<keyword evidence="3" id="KW-0050">Antiport</keyword>
<dbReference type="Pfam" id="PF00999">
    <property type="entry name" value="Na_H_Exchanger"/>
    <property type="match status" value="1"/>
</dbReference>
<dbReference type="PANTHER" id="PTHR32507:SF8">
    <property type="entry name" value="CNH1P"/>
    <property type="match status" value="1"/>
</dbReference>
<dbReference type="Proteomes" id="UP000717534">
    <property type="component" value="Unassembled WGS sequence"/>
</dbReference>
<evidence type="ECO:0000256" key="7">
    <source>
        <dbReference type="ARBA" id="ARBA00023136"/>
    </source>
</evidence>
<dbReference type="PANTHER" id="PTHR32507">
    <property type="entry name" value="NA(+)/H(+) ANTIPORTER 1"/>
    <property type="match status" value="1"/>
</dbReference>
<feature type="transmembrane region" description="Helical" evidence="8">
    <location>
        <begin position="270"/>
        <end position="294"/>
    </location>
</feature>
<sequence>MYTELAVLALFVFCYSLIAGRIERAAASGPIVFVVAGLFMGPLGLGWFDGDSTHVELRVLADLTLALVLFIDAANADFRVLKQQYRIPLRMLLLGLPGAIFLGTIAASFLFDSLSIYEAAILGTILAATDAALGKAVISNKAVPVQIREGLNIESGFNDGLCVPILFVFIAMAVGTSSEGSSSMLALTLVAEELGIGLAVGLGLAAIGTRLFKWCHNRGWVTDVWKQMTVVGLAIACFALAQSLHGSGYIAAFSGGLLFGYKSKQSTHKLILAAEGIGETMALMTWMLFGSIVIGQSIEYLTWEMLGYALLSLTVVRMLPIYLSLAGSGESTSAKLFLGWFGPRGLASIVFAIIVINKGVPQAKFVAMVVVLTVFLSLVAHGISANPLAKLFGDKTDAKKK</sequence>
<evidence type="ECO:0000256" key="6">
    <source>
        <dbReference type="ARBA" id="ARBA00023065"/>
    </source>
</evidence>
<comment type="caution">
    <text evidence="10">The sequence shown here is derived from an EMBL/GenBank/DDBJ whole genome shotgun (WGS) entry which is preliminary data.</text>
</comment>
<feature type="transmembrane region" description="Helical" evidence="8">
    <location>
        <begin position="306"/>
        <end position="325"/>
    </location>
</feature>
<evidence type="ECO:0000313" key="11">
    <source>
        <dbReference type="Proteomes" id="UP000717534"/>
    </source>
</evidence>
<evidence type="ECO:0000256" key="1">
    <source>
        <dbReference type="ARBA" id="ARBA00004651"/>
    </source>
</evidence>
<feature type="transmembrane region" description="Helical" evidence="8">
    <location>
        <begin position="92"/>
        <end position="111"/>
    </location>
</feature>
<dbReference type="InterPro" id="IPR006153">
    <property type="entry name" value="Cation/H_exchanger_TM"/>
</dbReference>
<keyword evidence="6" id="KW-0406">Ion transport</keyword>
<protein>
    <submittedName>
        <fullName evidence="10">Cation:proton antiporter</fullName>
    </submittedName>
</protein>
<feature type="transmembrane region" description="Helical" evidence="8">
    <location>
        <begin position="184"/>
        <end position="207"/>
    </location>
</feature>
<feature type="transmembrane region" description="Helical" evidence="8">
    <location>
        <begin position="117"/>
        <end position="138"/>
    </location>
</feature>
<evidence type="ECO:0000256" key="5">
    <source>
        <dbReference type="ARBA" id="ARBA00022989"/>
    </source>
</evidence>
<proteinExistence type="predicted"/>
<keyword evidence="7 8" id="KW-0472">Membrane</keyword>
<feature type="domain" description="Cation/H+ exchanger transmembrane" evidence="9">
    <location>
        <begin position="13"/>
        <end position="390"/>
    </location>
</feature>
<dbReference type="EMBL" id="JAFITO010000004">
    <property type="protein sequence ID" value="MBN4068095.1"/>
    <property type="molecule type" value="Genomic_DNA"/>
</dbReference>
<feature type="transmembrane region" description="Helical" evidence="8">
    <location>
        <begin position="228"/>
        <end position="250"/>
    </location>
</feature>
<gene>
    <name evidence="10" type="ORF">JYU06_01025</name>
</gene>
<evidence type="ECO:0000256" key="2">
    <source>
        <dbReference type="ARBA" id="ARBA00022448"/>
    </source>
</evidence>
<feature type="transmembrane region" description="Helical" evidence="8">
    <location>
        <begin position="159"/>
        <end position="178"/>
    </location>
</feature>
<comment type="subcellular location">
    <subcellularLocation>
        <location evidence="1">Cell membrane</location>
        <topology evidence="1">Multi-pass membrane protein</topology>
    </subcellularLocation>
</comment>
<evidence type="ECO:0000313" key="10">
    <source>
        <dbReference type="EMBL" id="MBN4068095.1"/>
    </source>
</evidence>
<feature type="transmembrane region" description="Helical" evidence="8">
    <location>
        <begin position="29"/>
        <end position="48"/>
    </location>
</feature>
<evidence type="ECO:0000256" key="8">
    <source>
        <dbReference type="SAM" id="Phobius"/>
    </source>
</evidence>
<evidence type="ECO:0000256" key="4">
    <source>
        <dbReference type="ARBA" id="ARBA00022692"/>
    </source>
</evidence>
<feature type="transmembrane region" description="Helical" evidence="8">
    <location>
        <begin position="6"/>
        <end position="22"/>
    </location>
</feature>
<evidence type="ECO:0000256" key="3">
    <source>
        <dbReference type="ARBA" id="ARBA00022449"/>
    </source>
</evidence>
<feature type="transmembrane region" description="Helical" evidence="8">
    <location>
        <begin position="365"/>
        <end position="383"/>
    </location>
</feature>
<keyword evidence="4 8" id="KW-0812">Transmembrane</keyword>
<name>A0ABS3AXN0_9BACT</name>
<keyword evidence="2" id="KW-0813">Transport</keyword>
<organism evidence="10 11">
    <name type="scientific">Desulfotalea psychrophila</name>
    <dbReference type="NCBI Taxonomy" id="84980"/>
    <lineage>
        <taxon>Bacteria</taxon>
        <taxon>Pseudomonadati</taxon>
        <taxon>Thermodesulfobacteriota</taxon>
        <taxon>Desulfobulbia</taxon>
        <taxon>Desulfobulbales</taxon>
        <taxon>Desulfocapsaceae</taxon>
        <taxon>Desulfotalea</taxon>
    </lineage>
</organism>
<keyword evidence="11" id="KW-1185">Reference proteome</keyword>
<accession>A0ABS3AXN0</accession>
<feature type="transmembrane region" description="Helical" evidence="8">
    <location>
        <begin position="337"/>
        <end position="356"/>
    </location>
</feature>
<reference evidence="10 11" key="1">
    <citation type="submission" date="2021-02" db="EMBL/GenBank/DDBJ databases">
        <title>Activity-based single-cell genomes from oceanic crustal fluid captures similar information to metagenomic and metatranscriptomic surveys with orders of magnitude less sampling.</title>
        <authorList>
            <person name="D'Angelo T.S."/>
            <person name="Orcutt B.N."/>
        </authorList>
    </citation>
    <scope>NUCLEOTIDE SEQUENCE [LARGE SCALE GENOMIC DNA]</scope>
    <source>
        <strain evidence="10">AH-315-G02</strain>
    </source>
</reference>
<keyword evidence="5 8" id="KW-1133">Transmembrane helix</keyword>
<evidence type="ECO:0000259" key="9">
    <source>
        <dbReference type="Pfam" id="PF00999"/>
    </source>
</evidence>